<dbReference type="Proteomes" id="UP000602905">
    <property type="component" value="Unassembled WGS sequence"/>
</dbReference>
<feature type="domain" description="Acyl-CoA dehydrogenase/oxidase N-terminal" evidence="30">
    <location>
        <begin position="43"/>
        <end position="153"/>
    </location>
</feature>
<dbReference type="SUPFAM" id="SSF56645">
    <property type="entry name" value="Acyl-CoA dehydrogenase NM domain-like"/>
    <property type="match status" value="1"/>
</dbReference>
<dbReference type="Gene3D" id="1.10.540.10">
    <property type="entry name" value="Acyl-CoA dehydrogenase/oxidase, N-terminal domain"/>
    <property type="match status" value="1"/>
</dbReference>
<evidence type="ECO:0000256" key="13">
    <source>
        <dbReference type="ARBA" id="ARBA00023098"/>
    </source>
</evidence>
<dbReference type="Gene3D" id="2.40.110.10">
    <property type="entry name" value="Butyryl-CoA Dehydrogenase, subunit A, domain 2"/>
    <property type="match status" value="1"/>
</dbReference>
<evidence type="ECO:0000256" key="5">
    <source>
        <dbReference type="ARBA" id="ARBA00011881"/>
    </source>
</evidence>
<evidence type="ECO:0000256" key="1">
    <source>
        <dbReference type="ARBA" id="ARBA00001974"/>
    </source>
</evidence>
<comment type="pathway">
    <text evidence="3">Lipid metabolism; mitochondrial fatty acid beta-oxidation.</text>
</comment>
<comment type="similarity">
    <text evidence="4 27">Belongs to the acyl-CoA dehydrogenase family.</text>
</comment>
<evidence type="ECO:0000256" key="18">
    <source>
        <dbReference type="ARBA" id="ARBA00041537"/>
    </source>
</evidence>
<evidence type="ECO:0000256" key="16">
    <source>
        <dbReference type="ARBA" id="ARBA00039036"/>
    </source>
</evidence>
<protein>
    <recommendedName>
        <fullName evidence="17">Short/branched chain specific acyl-CoA dehydrogenase, mitochondrial</fullName>
        <ecNumber evidence="16">1.3.8.5</ecNumber>
    </recommendedName>
    <alternativeName>
        <fullName evidence="19">2-methyl branched chain acyl-CoA dehydrogenase</fullName>
    </alternativeName>
    <alternativeName>
        <fullName evidence="18">2-methylbutyryl-coenzyme A dehydrogenase</fullName>
    </alternativeName>
</protein>
<dbReference type="Pfam" id="PF02770">
    <property type="entry name" value="Acyl-CoA_dh_M"/>
    <property type="match status" value="1"/>
</dbReference>
<feature type="domain" description="Acyl-CoA oxidase/dehydrogenase middle" evidence="29">
    <location>
        <begin position="158"/>
        <end position="253"/>
    </location>
</feature>
<evidence type="ECO:0000256" key="21">
    <source>
        <dbReference type="ARBA" id="ARBA00048307"/>
    </source>
</evidence>
<comment type="catalytic activity">
    <reaction evidence="20">
        <text>2-methylbutanoyl-CoA + oxidized [electron-transfer flavoprotein] + H(+) = (2E)-2-methylbut-2-enoyl-CoA + reduced [electron-transfer flavoprotein]</text>
        <dbReference type="Rhea" id="RHEA:43780"/>
        <dbReference type="Rhea" id="RHEA-COMP:10685"/>
        <dbReference type="Rhea" id="RHEA-COMP:10686"/>
        <dbReference type="ChEBI" id="CHEBI:15378"/>
        <dbReference type="ChEBI" id="CHEBI:57336"/>
        <dbReference type="ChEBI" id="CHEBI:57337"/>
        <dbReference type="ChEBI" id="CHEBI:57692"/>
        <dbReference type="ChEBI" id="CHEBI:58307"/>
        <dbReference type="EC" id="1.3.8.5"/>
    </reaction>
    <physiologicalReaction direction="left-to-right" evidence="20">
        <dbReference type="Rhea" id="RHEA:43781"/>
    </physiologicalReaction>
</comment>
<dbReference type="FunFam" id="2.40.110.10:FF:000001">
    <property type="entry name" value="Acyl-CoA dehydrogenase, mitochondrial"/>
    <property type="match status" value="1"/>
</dbReference>
<dbReference type="OrthoDB" id="10262177at2759"/>
<dbReference type="EMBL" id="JACYCD010000048">
    <property type="protein sequence ID" value="KAF8709204.1"/>
    <property type="molecule type" value="Genomic_DNA"/>
</dbReference>
<dbReference type="GO" id="GO:0005759">
    <property type="term" value="C:mitochondrial matrix"/>
    <property type="evidence" value="ECO:0007669"/>
    <property type="project" value="UniProtKB-SubCell"/>
</dbReference>
<dbReference type="FunFam" id="1.10.540.10:FF:000012">
    <property type="entry name" value="Acyl-CoA dehydrogenase short/branched chain"/>
    <property type="match status" value="1"/>
</dbReference>
<dbReference type="InterPro" id="IPR036250">
    <property type="entry name" value="AcylCo_DH-like_C"/>
</dbReference>
<dbReference type="InterPro" id="IPR013786">
    <property type="entry name" value="AcylCoA_DH/ox_N"/>
</dbReference>
<evidence type="ECO:0000256" key="10">
    <source>
        <dbReference type="ARBA" id="ARBA00022946"/>
    </source>
</evidence>
<dbReference type="Pfam" id="PF02771">
    <property type="entry name" value="Acyl-CoA_dh_N"/>
    <property type="match status" value="1"/>
</dbReference>
<dbReference type="InterPro" id="IPR037069">
    <property type="entry name" value="AcylCoA_DH/ox_N_sf"/>
</dbReference>
<sequence>MLRALRFSLPATRTFAAAQTSAARCFSASSVARSELSSLNKFTEEEEMLRDVVSRFAREVVAPKVREMDEAEKMDPSIVKGLFENGLMGIETDPDHGGSGSSFTSAIIAIEELAKIDPSVSVLCDVHNTLVNTIFRTYATKEQQSKYLPQLAEKKVGSFCLSEPASGSDAFALQTRAVPSDDGSYYTLTGSKMWITNAAEAEIFLVFATVDPSKGYKGITCFVVPKELGVEIAKKEQKLGIRASSTCVLNFDGIKVPAENLIGGPDQIGKGYKIAIEILNEGRIGIAAQMLGLAQGAFDATVPYTYQRKQGGQAIGTYQAMAHSMAGIATKIEAARLLTYNAARLSKEEGANFTKEAAMAKYYASVVAQEASGSAIEWAGGVGFTRETGIEKFWRDSKIGAIYEGTSNIQLNTIAKFIQKQYS</sequence>
<dbReference type="GO" id="GO:0050660">
    <property type="term" value="F:flavin adenine dinucleotide binding"/>
    <property type="evidence" value="ECO:0007669"/>
    <property type="project" value="InterPro"/>
</dbReference>
<keyword evidence="6" id="KW-0597">Phosphoprotein</keyword>
<evidence type="ECO:0000256" key="22">
    <source>
        <dbReference type="ARBA" id="ARBA00048592"/>
    </source>
</evidence>
<comment type="caution">
    <text evidence="31">The sequence shown here is derived from an EMBL/GenBank/DDBJ whole genome shotgun (WGS) entry which is preliminary data.</text>
</comment>
<dbReference type="PROSITE" id="PS00073">
    <property type="entry name" value="ACYL_COA_DH_2"/>
    <property type="match status" value="1"/>
</dbReference>
<reference evidence="31" key="1">
    <citation type="submission" date="2020-09" db="EMBL/GenBank/DDBJ databases">
        <title>Comparative genome analyses of four rice-infecting Rhizoctonia solani isolates reveal extensive enrichment of homogalacturonan modification genes.</title>
        <authorList>
            <person name="Lee D.-Y."/>
            <person name="Jeon J."/>
            <person name="Kim K.-T."/>
            <person name="Cheong K."/>
            <person name="Song H."/>
            <person name="Choi G."/>
            <person name="Ko J."/>
            <person name="Opiyo S.O."/>
            <person name="Zuo S."/>
            <person name="Madhav S."/>
            <person name="Lee Y.-H."/>
            <person name="Wang G.-L."/>
        </authorList>
    </citation>
    <scope>NUCLEOTIDE SEQUENCE</scope>
    <source>
        <strain evidence="31">AG1-IA WGL</strain>
    </source>
</reference>
<keyword evidence="8 27" id="KW-0274">FAD</keyword>
<evidence type="ECO:0000256" key="25">
    <source>
        <dbReference type="ARBA" id="ARBA00049552"/>
    </source>
</evidence>
<evidence type="ECO:0000256" key="8">
    <source>
        <dbReference type="ARBA" id="ARBA00022827"/>
    </source>
</evidence>
<dbReference type="InterPro" id="IPR046373">
    <property type="entry name" value="Acyl-CoA_Oxase/DH_mid-dom_sf"/>
</dbReference>
<dbReference type="EC" id="1.3.8.5" evidence="16"/>
<evidence type="ECO:0000259" key="30">
    <source>
        <dbReference type="Pfam" id="PF02771"/>
    </source>
</evidence>
<comment type="cofactor">
    <cofactor evidence="1 27">
        <name>FAD</name>
        <dbReference type="ChEBI" id="CHEBI:57692"/>
    </cofactor>
</comment>
<dbReference type="AlphaFoldDB" id="A0A8H7HU33"/>
<evidence type="ECO:0000256" key="17">
    <source>
        <dbReference type="ARBA" id="ARBA00039850"/>
    </source>
</evidence>
<accession>A0A8H7HU33</accession>
<comment type="catalytic activity">
    <reaction evidence="23">
        <text>butanoyl-CoA + oxidized [electron-transfer flavoprotein] + H(+) = (2E)-butenoyl-CoA + reduced [electron-transfer flavoprotein]</text>
        <dbReference type="Rhea" id="RHEA:24004"/>
        <dbReference type="Rhea" id="RHEA-COMP:10685"/>
        <dbReference type="Rhea" id="RHEA-COMP:10686"/>
        <dbReference type="ChEBI" id="CHEBI:15378"/>
        <dbReference type="ChEBI" id="CHEBI:57332"/>
        <dbReference type="ChEBI" id="CHEBI:57371"/>
        <dbReference type="ChEBI" id="CHEBI:57692"/>
        <dbReference type="ChEBI" id="CHEBI:58307"/>
    </reaction>
    <physiologicalReaction direction="left-to-right" evidence="23">
        <dbReference type="Rhea" id="RHEA:24005"/>
    </physiologicalReaction>
</comment>
<dbReference type="GO" id="GO:0046395">
    <property type="term" value="P:carboxylic acid catabolic process"/>
    <property type="evidence" value="ECO:0007669"/>
    <property type="project" value="UniProtKB-ARBA"/>
</dbReference>
<dbReference type="SUPFAM" id="SSF47203">
    <property type="entry name" value="Acyl-CoA dehydrogenase C-terminal domain-like"/>
    <property type="match status" value="1"/>
</dbReference>
<dbReference type="InterPro" id="IPR006091">
    <property type="entry name" value="Acyl-CoA_Oxase/DH_mid-dom"/>
</dbReference>
<comment type="subunit">
    <text evidence="5">Homotetramer.</text>
</comment>
<evidence type="ECO:0000256" key="20">
    <source>
        <dbReference type="ARBA" id="ARBA00048235"/>
    </source>
</evidence>
<dbReference type="InterPro" id="IPR009075">
    <property type="entry name" value="AcylCo_DH/oxidase_C"/>
</dbReference>
<evidence type="ECO:0000259" key="28">
    <source>
        <dbReference type="Pfam" id="PF00441"/>
    </source>
</evidence>
<evidence type="ECO:0000256" key="9">
    <source>
        <dbReference type="ARBA" id="ARBA00022832"/>
    </source>
</evidence>
<dbReference type="InterPro" id="IPR009100">
    <property type="entry name" value="AcylCoA_DH/oxidase_NM_dom_sf"/>
</dbReference>
<evidence type="ECO:0000259" key="29">
    <source>
        <dbReference type="Pfam" id="PF02770"/>
    </source>
</evidence>
<comment type="catalytic activity">
    <reaction evidence="22">
        <text>(2R)-2-methylbutanoyl-CoA + oxidized [electron-transfer flavoprotein] + H(+) = ethylacryloyl-CoA + reduced [electron-transfer flavoprotein]</text>
        <dbReference type="Rhea" id="RHEA:65296"/>
        <dbReference type="Rhea" id="RHEA-COMP:10685"/>
        <dbReference type="Rhea" id="RHEA-COMP:10686"/>
        <dbReference type="ChEBI" id="CHEBI:15378"/>
        <dbReference type="ChEBI" id="CHEBI:57692"/>
        <dbReference type="ChEBI" id="CHEBI:58307"/>
        <dbReference type="ChEBI" id="CHEBI:156439"/>
        <dbReference type="ChEBI" id="CHEBI:156440"/>
    </reaction>
    <physiologicalReaction direction="left-to-right" evidence="22">
        <dbReference type="Rhea" id="RHEA:65297"/>
    </physiologicalReaction>
</comment>
<dbReference type="GO" id="GO:0006631">
    <property type="term" value="P:fatty acid metabolic process"/>
    <property type="evidence" value="ECO:0007669"/>
    <property type="project" value="UniProtKB-KW"/>
</dbReference>
<comment type="pathway">
    <text evidence="15">Amino-acid degradation; L-isoleucine degradation.</text>
</comment>
<name>A0A8H7HU33_9AGAM</name>
<dbReference type="Pfam" id="PF00441">
    <property type="entry name" value="Acyl-CoA_dh_1"/>
    <property type="match status" value="1"/>
</dbReference>
<comment type="catalytic activity">
    <reaction evidence="24">
        <text>hexanoyl-CoA + oxidized [electron-transfer flavoprotein] + H(+) = (2E)-hexenoyl-CoA + reduced [electron-transfer flavoprotein]</text>
        <dbReference type="Rhea" id="RHEA:43464"/>
        <dbReference type="Rhea" id="RHEA-COMP:10685"/>
        <dbReference type="Rhea" id="RHEA-COMP:10686"/>
        <dbReference type="ChEBI" id="CHEBI:15378"/>
        <dbReference type="ChEBI" id="CHEBI:57692"/>
        <dbReference type="ChEBI" id="CHEBI:58307"/>
        <dbReference type="ChEBI" id="CHEBI:62077"/>
        <dbReference type="ChEBI" id="CHEBI:62620"/>
    </reaction>
    <physiologicalReaction direction="left-to-right" evidence="24">
        <dbReference type="Rhea" id="RHEA:43465"/>
    </physiologicalReaction>
</comment>
<evidence type="ECO:0000256" key="15">
    <source>
        <dbReference type="ARBA" id="ARBA00037895"/>
    </source>
</evidence>
<feature type="non-terminal residue" evidence="31">
    <location>
        <position position="423"/>
    </location>
</feature>
<evidence type="ECO:0000256" key="3">
    <source>
        <dbReference type="ARBA" id="ARBA00005198"/>
    </source>
</evidence>
<evidence type="ECO:0000256" key="23">
    <source>
        <dbReference type="ARBA" id="ARBA00049096"/>
    </source>
</evidence>
<dbReference type="InterPro" id="IPR006089">
    <property type="entry name" value="Acyl-CoA_DH_CS"/>
</dbReference>
<dbReference type="PANTHER" id="PTHR43884">
    <property type="entry name" value="ACYL-COA DEHYDROGENASE"/>
    <property type="match status" value="1"/>
</dbReference>
<keyword evidence="7 27" id="KW-0285">Flavoprotein</keyword>
<evidence type="ECO:0000256" key="6">
    <source>
        <dbReference type="ARBA" id="ARBA00022553"/>
    </source>
</evidence>
<dbReference type="FunFam" id="1.20.140.10:FF:000002">
    <property type="entry name" value="Acyl-CoA dehydrogenase short/branched chain"/>
    <property type="match status" value="1"/>
</dbReference>
<keyword evidence="14" id="KW-0496">Mitochondrion</keyword>
<keyword evidence="12 27" id="KW-0560">Oxidoreductase</keyword>
<evidence type="ECO:0000256" key="24">
    <source>
        <dbReference type="ARBA" id="ARBA00049192"/>
    </source>
</evidence>
<evidence type="ECO:0000256" key="12">
    <source>
        <dbReference type="ARBA" id="ARBA00023002"/>
    </source>
</evidence>
<keyword evidence="11" id="KW-0007">Acetylation</keyword>
<proteinExistence type="inferred from homology"/>
<comment type="catalytic activity">
    <reaction evidence="21">
        <text>valproyl-CoA + oxidized [electron-transfer flavoprotein] + H(+) = (2E)-2-propylpent-2-enoyl-CoA + reduced [electron-transfer flavoprotein]</text>
        <dbReference type="Rhea" id="RHEA:65344"/>
        <dbReference type="Rhea" id="RHEA-COMP:10685"/>
        <dbReference type="Rhea" id="RHEA-COMP:10686"/>
        <dbReference type="ChEBI" id="CHEBI:15378"/>
        <dbReference type="ChEBI" id="CHEBI:57692"/>
        <dbReference type="ChEBI" id="CHEBI:58307"/>
        <dbReference type="ChEBI" id="CHEBI:156457"/>
        <dbReference type="ChEBI" id="CHEBI:156458"/>
    </reaction>
    <physiologicalReaction direction="left-to-right" evidence="21">
        <dbReference type="Rhea" id="RHEA:65345"/>
    </physiologicalReaction>
</comment>
<evidence type="ECO:0000256" key="7">
    <source>
        <dbReference type="ARBA" id="ARBA00022630"/>
    </source>
</evidence>
<dbReference type="GO" id="GO:0003853">
    <property type="term" value="F:short-chain 2-methyl fatty acyl-CoA dehydrogenase activity"/>
    <property type="evidence" value="ECO:0007669"/>
    <property type="project" value="UniProtKB-EC"/>
</dbReference>
<gene>
    <name evidence="31" type="ORF">RHS03_03210</name>
</gene>
<evidence type="ECO:0000313" key="31">
    <source>
        <dbReference type="EMBL" id="KAF8709204.1"/>
    </source>
</evidence>
<dbReference type="PROSITE" id="PS00072">
    <property type="entry name" value="ACYL_COA_DH_1"/>
    <property type="match status" value="1"/>
</dbReference>
<evidence type="ECO:0000256" key="14">
    <source>
        <dbReference type="ARBA" id="ARBA00023128"/>
    </source>
</evidence>
<evidence type="ECO:0000256" key="27">
    <source>
        <dbReference type="RuleBase" id="RU362125"/>
    </source>
</evidence>
<evidence type="ECO:0000256" key="11">
    <source>
        <dbReference type="ARBA" id="ARBA00022990"/>
    </source>
</evidence>
<evidence type="ECO:0000256" key="19">
    <source>
        <dbReference type="ARBA" id="ARBA00042821"/>
    </source>
</evidence>
<dbReference type="Gene3D" id="1.20.140.10">
    <property type="entry name" value="Butyryl-CoA Dehydrogenase, subunit A, domain 3"/>
    <property type="match status" value="1"/>
</dbReference>
<evidence type="ECO:0000256" key="4">
    <source>
        <dbReference type="ARBA" id="ARBA00009347"/>
    </source>
</evidence>
<dbReference type="PANTHER" id="PTHR43884:SF1">
    <property type="entry name" value="SHORT_BRANCHED CHAIN SPECIFIC ACYL-COA DEHYDROGENASE, MITOCHONDRIAL"/>
    <property type="match status" value="1"/>
</dbReference>
<comment type="subcellular location">
    <subcellularLocation>
        <location evidence="2">Mitochondrion matrix</location>
    </subcellularLocation>
</comment>
<evidence type="ECO:0000313" key="32">
    <source>
        <dbReference type="Proteomes" id="UP000602905"/>
    </source>
</evidence>
<dbReference type="PIRSF" id="PIRSF016578">
    <property type="entry name" value="HsaA"/>
    <property type="match status" value="1"/>
</dbReference>
<organism evidence="31 32">
    <name type="scientific">Rhizoctonia solani</name>
    <dbReference type="NCBI Taxonomy" id="456999"/>
    <lineage>
        <taxon>Eukaryota</taxon>
        <taxon>Fungi</taxon>
        <taxon>Dikarya</taxon>
        <taxon>Basidiomycota</taxon>
        <taxon>Agaricomycotina</taxon>
        <taxon>Agaricomycetes</taxon>
        <taxon>Cantharellales</taxon>
        <taxon>Ceratobasidiaceae</taxon>
        <taxon>Rhizoctonia</taxon>
    </lineage>
</organism>
<comment type="catalytic activity">
    <reaction evidence="26">
        <text>2-methylpropanoyl-CoA + oxidized [electron-transfer flavoprotein] + H(+) = 2-methylpropenoyl-CoA + reduced [electron-transfer flavoprotein]</text>
        <dbReference type="Rhea" id="RHEA:44180"/>
        <dbReference type="Rhea" id="RHEA-COMP:10685"/>
        <dbReference type="Rhea" id="RHEA-COMP:10686"/>
        <dbReference type="ChEBI" id="CHEBI:15378"/>
        <dbReference type="ChEBI" id="CHEBI:57338"/>
        <dbReference type="ChEBI" id="CHEBI:57692"/>
        <dbReference type="ChEBI" id="CHEBI:58307"/>
        <dbReference type="ChEBI" id="CHEBI:62500"/>
    </reaction>
    <physiologicalReaction direction="left-to-right" evidence="26">
        <dbReference type="Rhea" id="RHEA:44181"/>
    </physiologicalReaction>
</comment>
<keyword evidence="9" id="KW-0276">Fatty acid metabolism</keyword>
<feature type="domain" description="Acyl-CoA dehydrogenase/oxidase C-terminal" evidence="28">
    <location>
        <begin position="269"/>
        <end position="418"/>
    </location>
</feature>
<evidence type="ECO:0000256" key="2">
    <source>
        <dbReference type="ARBA" id="ARBA00004305"/>
    </source>
</evidence>
<comment type="catalytic activity">
    <reaction evidence="25">
        <text>(2S)-2-methylbutanoyl-CoA + oxidized [electron-transfer flavoprotein] + H(+) = (2E)-2-methylbut-2-enoyl-CoA + reduced [electron-transfer flavoprotein]</text>
        <dbReference type="Rhea" id="RHEA:48256"/>
        <dbReference type="Rhea" id="RHEA-COMP:10685"/>
        <dbReference type="Rhea" id="RHEA-COMP:10686"/>
        <dbReference type="ChEBI" id="CHEBI:15378"/>
        <dbReference type="ChEBI" id="CHEBI:57337"/>
        <dbReference type="ChEBI" id="CHEBI:57692"/>
        <dbReference type="ChEBI" id="CHEBI:58307"/>
        <dbReference type="ChEBI" id="CHEBI:88166"/>
    </reaction>
    <physiologicalReaction direction="left-to-right" evidence="25">
        <dbReference type="Rhea" id="RHEA:48257"/>
    </physiologicalReaction>
</comment>
<keyword evidence="10" id="KW-0809">Transit peptide</keyword>
<evidence type="ECO:0000256" key="26">
    <source>
        <dbReference type="ARBA" id="ARBA00051903"/>
    </source>
</evidence>
<keyword evidence="13" id="KW-0443">Lipid metabolism</keyword>